<dbReference type="Proteomes" id="UP000439123">
    <property type="component" value="Unassembled WGS sequence"/>
</dbReference>
<accession>A0A653L431</accession>
<evidence type="ECO:0000313" key="2">
    <source>
        <dbReference type="Proteomes" id="UP000439123"/>
    </source>
</evidence>
<dbReference type="RefSeq" id="WP_159157320.1">
    <property type="nucleotide sequence ID" value="NZ_CAWQPZ010000023.1"/>
</dbReference>
<proteinExistence type="predicted"/>
<evidence type="ECO:0000313" key="1">
    <source>
        <dbReference type="EMBL" id="VXA85769.1"/>
    </source>
</evidence>
<gene>
    <name evidence="1" type="ORF">AERO8C_20653</name>
</gene>
<dbReference type="EMBL" id="CABWLC010000012">
    <property type="protein sequence ID" value="VXA85769.1"/>
    <property type="molecule type" value="Genomic_DNA"/>
</dbReference>
<sequence>MNLSVDIVVIEVIQMLVGENKKWNFGDNILSNNITEIGVKTHATARGLQPPVCCGYPAMWWMAKRLHRVISARVVAK</sequence>
<name>A0A653L431_AERVE</name>
<reference evidence="1 2" key="1">
    <citation type="submission" date="2019-10" db="EMBL/GenBank/DDBJ databases">
        <authorList>
            <person name="Karimi E."/>
        </authorList>
    </citation>
    <scope>NUCLEOTIDE SEQUENCE [LARGE SCALE GENOMIC DNA]</scope>
    <source>
        <strain evidence="1">Aeromonas sp. 8C</strain>
    </source>
</reference>
<organism evidence="1 2">
    <name type="scientific">Aeromonas veronii</name>
    <dbReference type="NCBI Taxonomy" id="654"/>
    <lineage>
        <taxon>Bacteria</taxon>
        <taxon>Pseudomonadati</taxon>
        <taxon>Pseudomonadota</taxon>
        <taxon>Gammaproteobacteria</taxon>
        <taxon>Aeromonadales</taxon>
        <taxon>Aeromonadaceae</taxon>
        <taxon>Aeromonas</taxon>
    </lineage>
</organism>
<protein>
    <submittedName>
        <fullName evidence="1">Uncharacterized protein</fullName>
    </submittedName>
</protein>
<dbReference type="AlphaFoldDB" id="A0A653L431"/>